<sequence>MHGDEHYLEPFKAFSCYGHPITHPVTRRLVGVLGITCDTRNDSPLLAPLIARAARDIEERLLRSTRRAEQRMLAAFQTAAAGRNRPVLVLGEGVVPANPAAVELLDLIDDIRLRELAVGIVRRGVGACPQPHTVRSAELASGRDVAVRYQAVAPGAEGVLFEFEQLGGTDGTARIVGSSRRPAVRTTEPVPGTPVYVGGEPGTGRTTA</sequence>
<dbReference type="InterPro" id="IPR029016">
    <property type="entry name" value="GAF-like_dom_sf"/>
</dbReference>
<dbReference type="Gene3D" id="3.30.450.40">
    <property type="match status" value="1"/>
</dbReference>
<gene>
    <name evidence="2" type="ORF">OHA22_04025</name>
</gene>
<name>A0AAU1ZR26_9ACTN</name>
<dbReference type="EMBL" id="CP108222">
    <property type="protein sequence ID" value="WTT14745.1"/>
    <property type="molecule type" value="Genomic_DNA"/>
</dbReference>
<dbReference type="AlphaFoldDB" id="A0AAU1ZR26"/>
<accession>A0AAU1ZR26</accession>
<feature type="region of interest" description="Disordered" evidence="1">
    <location>
        <begin position="180"/>
        <end position="208"/>
    </location>
</feature>
<proteinExistence type="predicted"/>
<organism evidence="2">
    <name type="scientific">Streptomyces sp. NBC_00093</name>
    <dbReference type="NCBI Taxonomy" id="2975649"/>
    <lineage>
        <taxon>Bacteria</taxon>
        <taxon>Bacillati</taxon>
        <taxon>Actinomycetota</taxon>
        <taxon>Actinomycetes</taxon>
        <taxon>Kitasatosporales</taxon>
        <taxon>Streptomycetaceae</taxon>
        <taxon>Streptomyces</taxon>
    </lineage>
</organism>
<reference evidence="2" key="1">
    <citation type="submission" date="2022-10" db="EMBL/GenBank/DDBJ databases">
        <title>The complete genomes of actinobacterial strains from the NBC collection.</title>
        <authorList>
            <person name="Joergensen T.S."/>
            <person name="Alvarez Arevalo M."/>
            <person name="Sterndorff E.B."/>
            <person name="Faurdal D."/>
            <person name="Vuksanovic O."/>
            <person name="Mourched A.-S."/>
            <person name="Charusanti P."/>
            <person name="Shaw S."/>
            <person name="Blin K."/>
            <person name="Weber T."/>
        </authorList>
    </citation>
    <scope>NUCLEOTIDE SEQUENCE</scope>
    <source>
        <strain evidence="2">NBC_00093</strain>
    </source>
</reference>
<evidence type="ECO:0000313" key="2">
    <source>
        <dbReference type="EMBL" id="WTT14745.1"/>
    </source>
</evidence>
<protein>
    <submittedName>
        <fullName evidence="2">Uncharacterized protein</fullName>
    </submittedName>
</protein>
<evidence type="ECO:0000256" key="1">
    <source>
        <dbReference type="SAM" id="MobiDB-lite"/>
    </source>
</evidence>